<dbReference type="eggNOG" id="ENOG502RJ42">
    <property type="taxonomic scope" value="Eukaryota"/>
</dbReference>
<dbReference type="GeneID" id="9678821"/>
<dbReference type="EMBL" id="GG698958">
    <property type="protein sequence ID" value="EEU34695.1"/>
    <property type="molecule type" value="Genomic_DNA"/>
</dbReference>
<dbReference type="InParanoid" id="C7ZMU2"/>
<dbReference type="VEuPathDB" id="FungiDB:NECHADRAFT_94847"/>
<keyword evidence="2" id="KW-1185">Reference proteome</keyword>
<dbReference type="AlphaFoldDB" id="C7ZMU2"/>
<evidence type="ECO:0000313" key="1">
    <source>
        <dbReference type="EMBL" id="EEU34695.1"/>
    </source>
</evidence>
<sequence length="200" mass="22660">MAASFPTFTINLGTKWYLRNLTQKEYICMEAIVTADGEVTISFIETHWLTLDILLLWLISWRGKDGNDSWSWEQLRQFEGITDEGLGDIMIDPTYGPLDDDFWPIWAGNWAGHSLDVVADEVLEEWVDRSDMIRLLSGKVLRTLYGLAMAEVGGAESAYWANIFEQSGGVVDLQLRETEAMISAQLPIRRLIGLLENKQG</sequence>
<protein>
    <submittedName>
        <fullName evidence="1">Uncharacterized protein</fullName>
    </submittedName>
</protein>
<dbReference type="Proteomes" id="UP000005206">
    <property type="component" value="Chromosome 7"/>
</dbReference>
<dbReference type="OrthoDB" id="2588098at2759"/>
<evidence type="ECO:0000313" key="2">
    <source>
        <dbReference type="Proteomes" id="UP000005206"/>
    </source>
</evidence>
<dbReference type="RefSeq" id="XP_003040408.1">
    <property type="nucleotide sequence ID" value="XM_003040362.1"/>
</dbReference>
<proteinExistence type="predicted"/>
<dbReference type="KEGG" id="nhe:NECHADRAFT_94847"/>
<accession>C7ZMU2</accession>
<dbReference type="OMA" id="NNDYIRM"/>
<reference evidence="1 2" key="1">
    <citation type="journal article" date="2009" name="PLoS Genet.">
        <title>The genome of Nectria haematococca: contribution of supernumerary chromosomes to gene expansion.</title>
        <authorList>
            <person name="Coleman J.J."/>
            <person name="Rounsley S.D."/>
            <person name="Rodriguez-Carres M."/>
            <person name="Kuo A."/>
            <person name="Wasmann C.C."/>
            <person name="Grimwood J."/>
            <person name="Schmutz J."/>
            <person name="Taga M."/>
            <person name="White G.J."/>
            <person name="Zhou S."/>
            <person name="Schwartz D.C."/>
            <person name="Freitag M."/>
            <person name="Ma L.J."/>
            <person name="Danchin E.G."/>
            <person name="Henrissat B."/>
            <person name="Coutinho P.M."/>
            <person name="Nelson D.R."/>
            <person name="Straney D."/>
            <person name="Napoli C.A."/>
            <person name="Barker B.M."/>
            <person name="Gribskov M."/>
            <person name="Rep M."/>
            <person name="Kroken S."/>
            <person name="Molnar I."/>
            <person name="Rensing C."/>
            <person name="Kennell J.C."/>
            <person name="Zamora J."/>
            <person name="Farman M.L."/>
            <person name="Selker E.U."/>
            <person name="Salamov A."/>
            <person name="Shapiro H."/>
            <person name="Pangilinan J."/>
            <person name="Lindquist E."/>
            <person name="Lamers C."/>
            <person name="Grigoriev I.V."/>
            <person name="Geiser D.M."/>
            <person name="Covert S.F."/>
            <person name="Temporini E."/>
            <person name="Vanetten H.D."/>
        </authorList>
    </citation>
    <scope>NUCLEOTIDE SEQUENCE [LARGE SCALE GENOMIC DNA]</scope>
    <source>
        <strain evidence="2">ATCC MYA-4622 / CBS 123669 / FGSC 9596 / NRRL 45880 / 77-13-4</strain>
    </source>
</reference>
<gene>
    <name evidence="1" type="ORF">NECHADRAFT_94847</name>
</gene>
<name>C7ZMU2_FUSV7</name>
<organism evidence="1 2">
    <name type="scientific">Fusarium vanettenii (strain ATCC MYA-4622 / CBS 123669 / FGSC 9596 / NRRL 45880 / 77-13-4)</name>
    <name type="common">Fusarium solani subsp. pisi</name>
    <dbReference type="NCBI Taxonomy" id="660122"/>
    <lineage>
        <taxon>Eukaryota</taxon>
        <taxon>Fungi</taxon>
        <taxon>Dikarya</taxon>
        <taxon>Ascomycota</taxon>
        <taxon>Pezizomycotina</taxon>
        <taxon>Sordariomycetes</taxon>
        <taxon>Hypocreomycetidae</taxon>
        <taxon>Hypocreales</taxon>
        <taxon>Nectriaceae</taxon>
        <taxon>Fusarium</taxon>
        <taxon>Fusarium solani species complex</taxon>
        <taxon>Fusarium vanettenii</taxon>
    </lineage>
</organism>
<dbReference type="HOGENOM" id="CLU_1366583_0_0_1"/>